<name>A0ABW6J0U7_STRWE</name>
<accession>A0ABW6J0U7</accession>
<sequence length="193" mass="20069">MDLHDPALFPAGGTGGPDATFTGVCDNTGKTCTLDAGLSTGSGLTYRWDFGDGTTGTGVKPSHTYGAHGLYNVKLTITDSSGRVSRNSTYLRATDPALNEKPVAAFTRFCTAAAWCGFDASPAYDPDGTVASYKWDFGDGTTATDPKPSHTYPPTTATYTARLTVSDTKGATATTTATITCTKQPYITTCTAS</sequence>
<gene>
    <name evidence="2" type="ORF">ACFQ63_27980</name>
</gene>
<dbReference type="InterPro" id="IPR022409">
    <property type="entry name" value="PKD/Chitinase_dom"/>
</dbReference>
<proteinExistence type="predicted"/>
<dbReference type="EMBL" id="JBHTRV010000025">
    <property type="protein sequence ID" value="MFE5983528.1"/>
    <property type="molecule type" value="Genomic_DNA"/>
</dbReference>
<dbReference type="RefSeq" id="WP_386250753.1">
    <property type="nucleotide sequence ID" value="NZ_JBHTRV010000025.1"/>
</dbReference>
<dbReference type="Pfam" id="PF18911">
    <property type="entry name" value="PKD_4"/>
    <property type="match status" value="2"/>
</dbReference>
<dbReference type="SMART" id="SM00089">
    <property type="entry name" value="PKD"/>
    <property type="match status" value="2"/>
</dbReference>
<feature type="domain" description="PKD" evidence="1">
    <location>
        <begin position="39"/>
        <end position="89"/>
    </location>
</feature>
<feature type="domain" description="PKD" evidence="1">
    <location>
        <begin position="118"/>
        <end position="180"/>
    </location>
</feature>
<evidence type="ECO:0000313" key="2">
    <source>
        <dbReference type="EMBL" id="MFE5983528.1"/>
    </source>
</evidence>
<keyword evidence="3" id="KW-1185">Reference proteome</keyword>
<reference evidence="2 3" key="1">
    <citation type="submission" date="2024-09" db="EMBL/GenBank/DDBJ databases">
        <title>The Natural Products Discovery Center: Release of the First 8490 Sequenced Strains for Exploring Actinobacteria Biosynthetic Diversity.</title>
        <authorList>
            <person name="Kalkreuter E."/>
            <person name="Kautsar S.A."/>
            <person name="Yang D."/>
            <person name="Bader C.D."/>
            <person name="Teijaro C.N."/>
            <person name="Fluegel L."/>
            <person name="Davis C.M."/>
            <person name="Simpson J.R."/>
            <person name="Lauterbach L."/>
            <person name="Steele A.D."/>
            <person name="Gui C."/>
            <person name="Meng S."/>
            <person name="Li G."/>
            <person name="Viehrig K."/>
            <person name="Ye F."/>
            <person name="Su P."/>
            <person name="Kiefer A.F."/>
            <person name="Nichols A."/>
            <person name="Cepeda A.J."/>
            <person name="Yan W."/>
            <person name="Fan B."/>
            <person name="Jiang Y."/>
            <person name="Adhikari A."/>
            <person name="Zheng C.-J."/>
            <person name="Schuster L."/>
            <person name="Cowan T.M."/>
            <person name="Smanski M.J."/>
            <person name="Chevrette M.G."/>
            <person name="De Carvalho L.P.S."/>
            <person name="Shen B."/>
        </authorList>
    </citation>
    <scope>NUCLEOTIDE SEQUENCE [LARGE SCALE GENOMIC DNA]</scope>
    <source>
        <strain evidence="2 3">NPDC056472</strain>
    </source>
</reference>
<protein>
    <submittedName>
        <fullName evidence="2">PKD domain-containing protein</fullName>
    </submittedName>
</protein>
<dbReference type="SUPFAM" id="SSF49299">
    <property type="entry name" value="PKD domain"/>
    <property type="match status" value="2"/>
</dbReference>
<organism evidence="2 3">
    <name type="scientific">Streptomyces wedmorensis</name>
    <dbReference type="NCBI Taxonomy" id="43759"/>
    <lineage>
        <taxon>Bacteria</taxon>
        <taxon>Bacillati</taxon>
        <taxon>Actinomycetota</taxon>
        <taxon>Actinomycetes</taxon>
        <taxon>Kitasatosporales</taxon>
        <taxon>Streptomycetaceae</taxon>
        <taxon>Streptomyces</taxon>
    </lineage>
</organism>
<dbReference type="InterPro" id="IPR000601">
    <property type="entry name" value="PKD_dom"/>
</dbReference>
<comment type="caution">
    <text evidence="2">The sequence shown here is derived from an EMBL/GenBank/DDBJ whole genome shotgun (WGS) entry which is preliminary data.</text>
</comment>
<evidence type="ECO:0000313" key="3">
    <source>
        <dbReference type="Proteomes" id="UP001600424"/>
    </source>
</evidence>
<dbReference type="PROSITE" id="PS50093">
    <property type="entry name" value="PKD"/>
    <property type="match status" value="2"/>
</dbReference>
<dbReference type="Proteomes" id="UP001600424">
    <property type="component" value="Unassembled WGS sequence"/>
</dbReference>
<dbReference type="InterPro" id="IPR035986">
    <property type="entry name" value="PKD_dom_sf"/>
</dbReference>
<evidence type="ECO:0000259" key="1">
    <source>
        <dbReference type="PROSITE" id="PS50093"/>
    </source>
</evidence>
<dbReference type="Gene3D" id="2.60.40.10">
    <property type="entry name" value="Immunoglobulins"/>
    <property type="match status" value="2"/>
</dbReference>
<dbReference type="CDD" id="cd00146">
    <property type="entry name" value="PKD"/>
    <property type="match status" value="2"/>
</dbReference>
<dbReference type="InterPro" id="IPR013783">
    <property type="entry name" value="Ig-like_fold"/>
</dbReference>